<keyword evidence="2" id="KW-1185">Reference proteome</keyword>
<gene>
    <name evidence="1" type="ORF">SDRG_08561</name>
</gene>
<organism evidence="1 2">
    <name type="scientific">Saprolegnia diclina (strain VS20)</name>
    <dbReference type="NCBI Taxonomy" id="1156394"/>
    <lineage>
        <taxon>Eukaryota</taxon>
        <taxon>Sar</taxon>
        <taxon>Stramenopiles</taxon>
        <taxon>Oomycota</taxon>
        <taxon>Saprolegniomycetes</taxon>
        <taxon>Saprolegniales</taxon>
        <taxon>Saprolegniaceae</taxon>
        <taxon>Saprolegnia</taxon>
    </lineage>
</organism>
<dbReference type="RefSeq" id="XP_008612675.1">
    <property type="nucleotide sequence ID" value="XM_008614453.1"/>
</dbReference>
<sequence>MRSRVGICARPNDVFRKPEILGVFRLLATRGDLWDDTWMEQACAANNVPLVQLLLEHADGRCGPGALAVAIFHKAWDVVRFLLANTTINVSMNALQSLLGPDGLDLAAHILQRQPELRHEELLQTASASHNTAATRFLFAAGIGNPRKCLYQMAGRPKHVTESKLLLSYCMHATDHLDNVLFLLKLYKIPDRRRKTMLHLITPELTYQGRKVSQTTTLPPSVAARATTLLEAGEVVDWALAIVICTAHVTGATNSTEQLKTNTSLVQDVELKTHLVRLLASKRKRQES</sequence>
<dbReference type="SUPFAM" id="SSF48403">
    <property type="entry name" value="Ankyrin repeat"/>
    <property type="match status" value="1"/>
</dbReference>
<dbReference type="AlphaFoldDB" id="T0QJF3"/>
<dbReference type="InterPro" id="IPR036770">
    <property type="entry name" value="Ankyrin_rpt-contain_sf"/>
</dbReference>
<dbReference type="VEuPathDB" id="FungiDB:SDRG_08561"/>
<proteinExistence type="predicted"/>
<dbReference type="EMBL" id="JH767157">
    <property type="protein sequence ID" value="EQC33880.1"/>
    <property type="molecule type" value="Genomic_DNA"/>
</dbReference>
<evidence type="ECO:0000313" key="1">
    <source>
        <dbReference type="EMBL" id="EQC33880.1"/>
    </source>
</evidence>
<dbReference type="OrthoDB" id="10380365at2759"/>
<protein>
    <submittedName>
        <fullName evidence="1">Uncharacterized protein</fullName>
    </submittedName>
</protein>
<accession>T0QJF3</accession>
<name>T0QJF3_SAPDV</name>
<evidence type="ECO:0000313" key="2">
    <source>
        <dbReference type="Proteomes" id="UP000030762"/>
    </source>
</evidence>
<dbReference type="InParanoid" id="T0QJF3"/>
<dbReference type="OMA" id="QACAANN"/>
<dbReference type="Gene3D" id="1.25.40.20">
    <property type="entry name" value="Ankyrin repeat-containing domain"/>
    <property type="match status" value="1"/>
</dbReference>
<dbReference type="Proteomes" id="UP000030762">
    <property type="component" value="Unassembled WGS sequence"/>
</dbReference>
<reference evidence="1 2" key="1">
    <citation type="submission" date="2012-04" db="EMBL/GenBank/DDBJ databases">
        <title>The Genome Sequence of Saprolegnia declina VS20.</title>
        <authorList>
            <consortium name="The Broad Institute Genome Sequencing Platform"/>
            <person name="Russ C."/>
            <person name="Nusbaum C."/>
            <person name="Tyler B."/>
            <person name="van West P."/>
            <person name="Dieguez-Uribeondo J."/>
            <person name="de Bruijn I."/>
            <person name="Tripathy S."/>
            <person name="Jiang R."/>
            <person name="Young S.K."/>
            <person name="Zeng Q."/>
            <person name="Gargeya S."/>
            <person name="Fitzgerald M."/>
            <person name="Haas B."/>
            <person name="Abouelleil A."/>
            <person name="Alvarado L."/>
            <person name="Arachchi H.M."/>
            <person name="Berlin A."/>
            <person name="Chapman S.B."/>
            <person name="Goldberg J."/>
            <person name="Griggs A."/>
            <person name="Gujja S."/>
            <person name="Hansen M."/>
            <person name="Howarth C."/>
            <person name="Imamovic A."/>
            <person name="Larimer J."/>
            <person name="McCowen C."/>
            <person name="Montmayeur A."/>
            <person name="Murphy C."/>
            <person name="Neiman D."/>
            <person name="Pearson M."/>
            <person name="Priest M."/>
            <person name="Roberts A."/>
            <person name="Saif S."/>
            <person name="Shea T."/>
            <person name="Sisk P."/>
            <person name="Sykes S."/>
            <person name="Wortman J."/>
            <person name="Nusbaum C."/>
            <person name="Birren B."/>
        </authorList>
    </citation>
    <scope>NUCLEOTIDE SEQUENCE [LARGE SCALE GENOMIC DNA]</scope>
    <source>
        <strain evidence="1 2">VS20</strain>
    </source>
</reference>
<dbReference type="GeneID" id="19949288"/>